<dbReference type="AlphaFoldDB" id="D7KRT5"/>
<protein>
    <submittedName>
        <fullName evidence="1">Uncharacterized protein</fullName>
    </submittedName>
</protein>
<evidence type="ECO:0000313" key="2">
    <source>
        <dbReference type="Proteomes" id="UP000008694"/>
    </source>
</evidence>
<evidence type="ECO:0000313" key="1">
    <source>
        <dbReference type="EMBL" id="EFH63167.1"/>
    </source>
</evidence>
<organism evidence="2">
    <name type="scientific">Arabidopsis lyrata subsp. lyrata</name>
    <name type="common">Lyre-leaved rock-cress</name>
    <dbReference type="NCBI Taxonomy" id="81972"/>
    <lineage>
        <taxon>Eukaryota</taxon>
        <taxon>Viridiplantae</taxon>
        <taxon>Streptophyta</taxon>
        <taxon>Embryophyta</taxon>
        <taxon>Tracheophyta</taxon>
        <taxon>Spermatophyta</taxon>
        <taxon>Magnoliopsida</taxon>
        <taxon>eudicotyledons</taxon>
        <taxon>Gunneridae</taxon>
        <taxon>Pentapetalae</taxon>
        <taxon>rosids</taxon>
        <taxon>malvids</taxon>
        <taxon>Brassicales</taxon>
        <taxon>Brassicaceae</taxon>
        <taxon>Camelineae</taxon>
        <taxon>Arabidopsis</taxon>
    </lineage>
</organism>
<accession>D7KRT5</accession>
<proteinExistence type="predicted"/>
<sequence>MSFTKTKVHDTVSEYCKLGCAYSVCCVLTTLENSDESETLNGAAENCTKACSTFCTKDSKTTIES</sequence>
<dbReference type="Proteomes" id="UP000008694">
    <property type="component" value="Unassembled WGS sequence"/>
</dbReference>
<dbReference type="STRING" id="81972.D7KRT5"/>
<gene>
    <name evidence="1" type="ORF">ARALYDRAFT_894072</name>
</gene>
<dbReference type="Gramene" id="scaffold_201146.1">
    <property type="protein sequence ID" value="scaffold_201146.1"/>
    <property type="gene ID" value="scaffold_201146.1"/>
</dbReference>
<reference evidence="2" key="1">
    <citation type="journal article" date="2011" name="Nat. Genet.">
        <title>The Arabidopsis lyrata genome sequence and the basis of rapid genome size change.</title>
        <authorList>
            <person name="Hu T.T."/>
            <person name="Pattyn P."/>
            <person name="Bakker E.G."/>
            <person name="Cao J."/>
            <person name="Cheng J.-F."/>
            <person name="Clark R.M."/>
            <person name="Fahlgren N."/>
            <person name="Fawcett J.A."/>
            <person name="Grimwood J."/>
            <person name="Gundlach H."/>
            <person name="Haberer G."/>
            <person name="Hollister J.D."/>
            <person name="Ossowski S."/>
            <person name="Ottilar R.P."/>
            <person name="Salamov A.A."/>
            <person name="Schneeberger K."/>
            <person name="Spannagl M."/>
            <person name="Wang X."/>
            <person name="Yang L."/>
            <person name="Nasrallah M.E."/>
            <person name="Bergelson J."/>
            <person name="Carrington J.C."/>
            <person name="Gaut B.S."/>
            <person name="Schmutz J."/>
            <person name="Mayer K.F.X."/>
            <person name="Van de Peer Y."/>
            <person name="Grigoriev I.V."/>
            <person name="Nordborg M."/>
            <person name="Weigel D."/>
            <person name="Guo Y.-L."/>
        </authorList>
    </citation>
    <scope>NUCLEOTIDE SEQUENCE [LARGE SCALE GENOMIC DNA]</scope>
    <source>
        <strain evidence="2">cv. MN47</strain>
    </source>
</reference>
<name>D7KRT5_ARALL</name>
<dbReference type="EMBL" id="GL348714">
    <property type="protein sequence ID" value="EFH63167.1"/>
    <property type="molecule type" value="Genomic_DNA"/>
</dbReference>
<keyword evidence="2" id="KW-1185">Reference proteome</keyword>
<dbReference type="HOGENOM" id="CLU_2852689_0_0_1"/>